<evidence type="ECO:0000256" key="3">
    <source>
        <dbReference type="ARBA" id="ARBA00022692"/>
    </source>
</evidence>
<gene>
    <name evidence="9" type="ORF">ACFSB2_05975</name>
</gene>
<dbReference type="EMBL" id="JBHUCX010000018">
    <property type="protein sequence ID" value="MFD1674261.1"/>
    <property type="molecule type" value="Genomic_DNA"/>
</dbReference>
<evidence type="ECO:0000259" key="8">
    <source>
        <dbReference type="Pfam" id="PF01694"/>
    </source>
</evidence>
<keyword evidence="10" id="KW-1185">Reference proteome</keyword>
<evidence type="ECO:0000256" key="4">
    <source>
        <dbReference type="ARBA" id="ARBA00022801"/>
    </source>
</evidence>
<feature type="transmembrane region" description="Helical" evidence="7">
    <location>
        <begin position="124"/>
        <end position="144"/>
    </location>
</feature>
<evidence type="ECO:0000256" key="7">
    <source>
        <dbReference type="SAM" id="Phobius"/>
    </source>
</evidence>
<evidence type="ECO:0000256" key="2">
    <source>
        <dbReference type="ARBA" id="ARBA00009045"/>
    </source>
</evidence>
<dbReference type="GO" id="GO:0008233">
    <property type="term" value="F:peptidase activity"/>
    <property type="evidence" value="ECO:0007669"/>
    <property type="project" value="UniProtKB-KW"/>
</dbReference>
<dbReference type="Proteomes" id="UP001597079">
    <property type="component" value="Unassembled WGS sequence"/>
</dbReference>
<keyword evidence="9" id="KW-0645">Protease</keyword>
<dbReference type="InterPro" id="IPR035952">
    <property type="entry name" value="Rhomboid-like_sf"/>
</dbReference>
<proteinExistence type="inferred from homology"/>
<organism evidence="9 10">
    <name type="scientific">Alicyclobacillus fodiniaquatilis</name>
    <dbReference type="NCBI Taxonomy" id="1661150"/>
    <lineage>
        <taxon>Bacteria</taxon>
        <taxon>Bacillati</taxon>
        <taxon>Bacillota</taxon>
        <taxon>Bacilli</taxon>
        <taxon>Bacillales</taxon>
        <taxon>Alicyclobacillaceae</taxon>
        <taxon>Alicyclobacillus</taxon>
    </lineage>
</organism>
<dbReference type="Pfam" id="PF01694">
    <property type="entry name" value="Rhomboid"/>
    <property type="match status" value="1"/>
</dbReference>
<dbReference type="PANTHER" id="PTHR43731">
    <property type="entry name" value="RHOMBOID PROTEASE"/>
    <property type="match status" value="1"/>
</dbReference>
<evidence type="ECO:0000256" key="6">
    <source>
        <dbReference type="ARBA" id="ARBA00023136"/>
    </source>
</evidence>
<reference evidence="10" key="1">
    <citation type="journal article" date="2019" name="Int. J. Syst. Evol. Microbiol.">
        <title>The Global Catalogue of Microorganisms (GCM) 10K type strain sequencing project: providing services to taxonomists for standard genome sequencing and annotation.</title>
        <authorList>
            <consortium name="The Broad Institute Genomics Platform"/>
            <consortium name="The Broad Institute Genome Sequencing Center for Infectious Disease"/>
            <person name="Wu L."/>
            <person name="Ma J."/>
        </authorList>
    </citation>
    <scope>NUCLEOTIDE SEQUENCE [LARGE SCALE GENOMIC DNA]</scope>
    <source>
        <strain evidence="10">CGMCC 1.12286</strain>
    </source>
</reference>
<evidence type="ECO:0000256" key="1">
    <source>
        <dbReference type="ARBA" id="ARBA00004141"/>
    </source>
</evidence>
<keyword evidence="3 7" id="KW-0812">Transmembrane</keyword>
<comment type="caution">
    <text evidence="9">The sequence shown here is derived from an EMBL/GenBank/DDBJ whole genome shotgun (WGS) entry which is preliminary data.</text>
</comment>
<keyword evidence="6 7" id="KW-0472">Membrane</keyword>
<evidence type="ECO:0000256" key="5">
    <source>
        <dbReference type="ARBA" id="ARBA00022989"/>
    </source>
</evidence>
<dbReference type="InterPro" id="IPR050925">
    <property type="entry name" value="Rhomboid_protease_S54"/>
</dbReference>
<feature type="transmembrane region" description="Helical" evidence="7">
    <location>
        <begin position="97"/>
        <end position="118"/>
    </location>
</feature>
<feature type="transmembrane region" description="Helical" evidence="7">
    <location>
        <begin position="21"/>
        <end position="41"/>
    </location>
</feature>
<name>A0ABW4JD09_9BACL</name>
<dbReference type="GO" id="GO:0006508">
    <property type="term" value="P:proteolysis"/>
    <property type="evidence" value="ECO:0007669"/>
    <property type="project" value="UniProtKB-KW"/>
</dbReference>
<sequence>MRRWNFAINDGQIRNRWSATWFFIIFTIAWYLIVQTYFGHGIVGMVKSGALVGELVNQGEWYRLCSALFVHVTTLHLLVNMFSLWSLMIVEKLLGSAVWLVLYLLSGIVGNLFSYLLLPGNDASAGASGAIFGLFGAMLALALLRILPGVVRNQLLLILAVNVVLDVSNHDIDWLAHLGGMLTGILLTIGYVKALRKPLLWRASAFVLCTLTAVCLLFTLFMPIPGI</sequence>
<comment type="subcellular location">
    <subcellularLocation>
        <location evidence="1">Membrane</location>
        <topology evidence="1">Multi-pass membrane protein</topology>
    </subcellularLocation>
</comment>
<feature type="transmembrane region" description="Helical" evidence="7">
    <location>
        <begin position="199"/>
        <end position="224"/>
    </location>
</feature>
<dbReference type="SUPFAM" id="SSF144091">
    <property type="entry name" value="Rhomboid-like"/>
    <property type="match status" value="1"/>
</dbReference>
<dbReference type="Gene3D" id="1.20.1540.10">
    <property type="entry name" value="Rhomboid-like"/>
    <property type="match status" value="1"/>
</dbReference>
<accession>A0ABW4JD09</accession>
<keyword evidence="5 7" id="KW-1133">Transmembrane helix</keyword>
<dbReference type="EC" id="3.4.21.-" evidence="9"/>
<evidence type="ECO:0000313" key="9">
    <source>
        <dbReference type="EMBL" id="MFD1674261.1"/>
    </source>
</evidence>
<comment type="similarity">
    <text evidence="2">Belongs to the peptidase S54 family.</text>
</comment>
<dbReference type="RefSeq" id="WP_377942129.1">
    <property type="nucleotide sequence ID" value="NZ_JBHUCX010000018.1"/>
</dbReference>
<keyword evidence="4 9" id="KW-0378">Hydrolase</keyword>
<dbReference type="InterPro" id="IPR022764">
    <property type="entry name" value="Peptidase_S54_rhomboid_dom"/>
</dbReference>
<evidence type="ECO:0000313" key="10">
    <source>
        <dbReference type="Proteomes" id="UP001597079"/>
    </source>
</evidence>
<feature type="transmembrane region" description="Helical" evidence="7">
    <location>
        <begin position="174"/>
        <end position="192"/>
    </location>
</feature>
<feature type="domain" description="Peptidase S54 rhomboid" evidence="8">
    <location>
        <begin position="59"/>
        <end position="191"/>
    </location>
</feature>
<dbReference type="PANTHER" id="PTHR43731:SF14">
    <property type="entry name" value="PRESENILIN-ASSOCIATED RHOMBOID-LIKE PROTEIN, MITOCHONDRIAL"/>
    <property type="match status" value="1"/>
</dbReference>
<protein>
    <submittedName>
        <fullName evidence="9">Rhomboid family intramembrane serine protease</fullName>
        <ecNumber evidence="9">3.4.21.-</ecNumber>
    </submittedName>
</protein>